<evidence type="ECO:0000313" key="3">
    <source>
        <dbReference type="Proteomes" id="UP000053815"/>
    </source>
</evidence>
<proteinExistence type="predicted"/>
<gene>
    <name evidence="2" type="ORF">MAM1_0182c07423</name>
</gene>
<feature type="compositionally biased region" description="Basic and acidic residues" evidence="1">
    <location>
        <begin position="49"/>
        <end position="88"/>
    </location>
</feature>
<dbReference type="AlphaFoldDB" id="A0A0C9N021"/>
<keyword evidence="3" id="KW-1185">Reference proteome</keyword>
<feature type="compositionally biased region" description="Basic residues" evidence="1">
    <location>
        <begin position="117"/>
        <end position="129"/>
    </location>
</feature>
<sequence length="129" mass="13888">MAPTRRNTTASVKKSDTAASASNENNALSPATRKRGRPPTKKAAVAKADVAKADAVKNTNKEGNGDQEEAVKELHVSEKKQEHEEPVVKRKRGRPAKLNSDGTKKSATKQADPSIPKRGRGRPRKIAAE</sequence>
<dbReference type="PRINTS" id="PR00929">
    <property type="entry name" value="ATHOOK"/>
</dbReference>
<dbReference type="SMART" id="SM00384">
    <property type="entry name" value="AT_hook"/>
    <property type="match status" value="3"/>
</dbReference>
<protein>
    <submittedName>
        <fullName evidence="2">Uncharacterized protein</fullName>
    </submittedName>
</protein>
<dbReference type="Proteomes" id="UP000053815">
    <property type="component" value="Unassembled WGS sequence"/>
</dbReference>
<dbReference type="InterPro" id="IPR017956">
    <property type="entry name" value="AT_hook_DNA-bd_motif"/>
</dbReference>
<organism evidence="2">
    <name type="scientific">Mucor ambiguus</name>
    <dbReference type="NCBI Taxonomy" id="91626"/>
    <lineage>
        <taxon>Eukaryota</taxon>
        <taxon>Fungi</taxon>
        <taxon>Fungi incertae sedis</taxon>
        <taxon>Mucoromycota</taxon>
        <taxon>Mucoromycotina</taxon>
        <taxon>Mucoromycetes</taxon>
        <taxon>Mucorales</taxon>
        <taxon>Mucorineae</taxon>
        <taxon>Mucoraceae</taxon>
        <taxon>Mucor</taxon>
    </lineage>
</organism>
<dbReference type="GO" id="GO:0003677">
    <property type="term" value="F:DNA binding"/>
    <property type="evidence" value="ECO:0007669"/>
    <property type="project" value="InterPro"/>
</dbReference>
<reference evidence="2" key="1">
    <citation type="submission" date="2014-09" db="EMBL/GenBank/DDBJ databases">
        <title>Draft genome sequence of an oleaginous Mucoromycotina fungus Mucor ambiguus NBRC6742.</title>
        <authorList>
            <person name="Takeda I."/>
            <person name="Yamane N."/>
            <person name="Morita T."/>
            <person name="Tamano K."/>
            <person name="Machida M."/>
            <person name="Baker S."/>
            <person name="Koike H."/>
        </authorList>
    </citation>
    <scope>NUCLEOTIDE SEQUENCE</scope>
    <source>
        <strain evidence="2">NBRC 6742</strain>
    </source>
</reference>
<dbReference type="OrthoDB" id="2249845at2759"/>
<feature type="region of interest" description="Disordered" evidence="1">
    <location>
        <begin position="1"/>
        <end position="129"/>
    </location>
</feature>
<feature type="compositionally biased region" description="Low complexity" evidence="1">
    <location>
        <begin position="18"/>
        <end position="31"/>
    </location>
</feature>
<feature type="compositionally biased region" description="Polar residues" evidence="1">
    <location>
        <begin position="1"/>
        <end position="12"/>
    </location>
</feature>
<name>A0A0C9N021_9FUNG</name>
<accession>A0A0C9N021</accession>
<dbReference type="Pfam" id="PF02178">
    <property type="entry name" value="AT_hook"/>
    <property type="match status" value="3"/>
</dbReference>
<dbReference type="EMBL" id="DF836471">
    <property type="protein sequence ID" value="GAN07918.1"/>
    <property type="molecule type" value="Genomic_DNA"/>
</dbReference>
<evidence type="ECO:0000256" key="1">
    <source>
        <dbReference type="SAM" id="MobiDB-lite"/>
    </source>
</evidence>
<evidence type="ECO:0000313" key="2">
    <source>
        <dbReference type="EMBL" id="GAN07918.1"/>
    </source>
</evidence>